<dbReference type="EMBL" id="DS469670">
    <property type="protein sequence ID" value="EDO36423.1"/>
    <property type="molecule type" value="Genomic_DNA"/>
</dbReference>
<evidence type="ECO:0000256" key="1">
    <source>
        <dbReference type="ARBA" id="ARBA00004123"/>
    </source>
</evidence>
<evidence type="ECO:0000313" key="8">
    <source>
        <dbReference type="EMBL" id="EDO36423.1"/>
    </source>
</evidence>
<evidence type="ECO:0000313" key="9">
    <source>
        <dbReference type="Proteomes" id="UP000001593"/>
    </source>
</evidence>
<dbReference type="eggNOG" id="KOG1416">
    <property type="taxonomic scope" value="Eukaryota"/>
</dbReference>
<name>A7SIP3_NEMVE</name>
<dbReference type="GO" id="GO:0005634">
    <property type="term" value="C:nucleus"/>
    <property type="evidence" value="ECO:0000318"/>
    <property type="project" value="GO_Central"/>
</dbReference>
<dbReference type="PANTHER" id="PTHR12945:SF0">
    <property type="entry name" value="TRNA (ADENINE(58)-N(1))-METHYLTRANSFERASE NON-CATALYTIC SUBUNIT TRM6"/>
    <property type="match status" value="1"/>
</dbReference>
<gene>
    <name evidence="8" type="ORF">NEMVEDRAFT_v1g119805</name>
</gene>
<keyword evidence="4" id="KW-0819">tRNA processing</keyword>
<accession>A7SIP3</accession>
<reference evidence="8 9" key="1">
    <citation type="journal article" date="2007" name="Science">
        <title>Sea anemone genome reveals ancestral eumetazoan gene repertoire and genomic organization.</title>
        <authorList>
            <person name="Putnam N.H."/>
            <person name="Srivastava M."/>
            <person name="Hellsten U."/>
            <person name="Dirks B."/>
            <person name="Chapman J."/>
            <person name="Salamov A."/>
            <person name="Terry A."/>
            <person name="Shapiro H."/>
            <person name="Lindquist E."/>
            <person name="Kapitonov V.V."/>
            <person name="Jurka J."/>
            <person name="Genikhovich G."/>
            <person name="Grigoriev I.V."/>
            <person name="Lucas S.M."/>
            <person name="Steele R.E."/>
            <person name="Finnerty J.R."/>
            <person name="Technau U."/>
            <person name="Martindale M.Q."/>
            <person name="Rokhsar D.S."/>
        </authorList>
    </citation>
    <scope>NUCLEOTIDE SEQUENCE [LARGE SCALE GENOMIC DNA]</scope>
    <source>
        <strain evidence="9">CH2 X CH6</strain>
    </source>
</reference>
<dbReference type="Pfam" id="PF04189">
    <property type="entry name" value="Gcd10p"/>
    <property type="match status" value="1"/>
</dbReference>
<keyword evidence="9" id="KW-1185">Reference proteome</keyword>
<feature type="non-terminal residue" evidence="8">
    <location>
        <position position="413"/>
    </location>
</feature>
<proteinExistence type="inferred from homology"/>
<dbReference type="STRING" id="45351.A7SIP3"/>
<evidence type="ECO:0000256" key="4">
    <source>
        <dbReference type="ARBA" id="ARBA00022694"/>
    </source>
</evidence>
<organism evidence="8 9">
    <name type="scientific">Nematostella vectensis</name>
    <name type="common">Starlet sea anemone</name>
    <dbReference type="NCBI Taxonomy" id="45351"/>
    <lineage>
        <taxon>Eukaryota</taxon>
        <taxon>Metazoa</taxon>
        <taxon>Cnidaria</taxon>
        <taxon>Anthozoa</taxon>
        <taxon>Hexacorallia</taxon>
        <taxon>Actiniaria</taxon>
        <taxon>Edwardsiidae</taxon>
        <taxon>Nematostella</taxon>
    </lineage>
</organism>
<dbReference type="PANTHER" id="PTHR12945">
    <property type="entry name" value="TRANSLATION INITIATION FACTOR EIF3-RELATED"/>
    <property type="match status" value="1"/>
</dbReference>
<protein>
    <recommendedName>
        <fullName evidence="3">tRNA (adenine(58)-N(1))-methyltransferase non-catalytic subunit TRM6</fullName>
    </recommendedName>
    <alternativeName>
        <fullName evidence="6">tRNA(m1A58)-methyltransferase subunit TRM6</fullName>
    </alternativeName>
</protein>
<sequence length="413" mass="46969">MADGLIEAQRAEKNLITEGKYVILKSGNNLRIVQVLKDRKIAFERLHFFLDDAIGCHYGTTFEVDRDKVRPCWDTESSQPIKCDGDSQKLSKEDIQSLKAQGLSGKDIVDQLVQNSETYKDRTEFSKAKYRKRKSKKYVQHIIRFTIHKPNTCLLAETYYSKMPQKICDLRPDALSQILTLANIRANSRVLVMEQCQGMIVGSILDRMGGYGSIVQAHNGDFPTRIAMDYYNFSSEFLSIVHGFPLIKLNTLTEKTAPDEEIKGKNEDREQPQDTRNTSRNTDPLSLSKAEQTCVVVQDKLARRERRLQEELTARNELLKGDMDALVIVCKFHPAPVLMALLPFLAPSRPFVVFCAYKEPLMDCYVNVRAKGGVVHAKLTETWLRYYQVLPSRTHPHVNMNTSGGYLLSGITV</sequence>
<evidence type="ECO:0000256" key="7">
    <source>
        <dbReference type="SAM" id="MobiDB-lite"/>
    </source>
</evidence>
<dbReference type="AlphaFoldDB" id="A7SIP3"/>
<feature type="region of interest" description="Disordered" evidence="7">
    <location>
        <begin position="258"/>
        <end position="286"/>
    </location>
</feature>
<dbReference type="InterPro" id="IPR017423">
    <property type="entry name" value="TRM6"/>
</dbReference>
<dbReference type="GO" id="GO:0031515">
    <property type="term" value="C:tRNA (m1A) methyltransferase complex"/>
    <property type="evidence" value="ECO:0000318"/>
    <property type="project" value="GO_Central"/>
</dbReference>
<comment type="subcellular location">
    <subcellularLocation>
        <location evidence="1">Nucleus</location>
    </subcellularLocation>
</comment>
<evidence type="ECO:0000256" key="5">
    <source>
        <dbReference type="ARBA" id="ARBA00023242"/>
    </source>
</evidence>
<feature type="compositionally biased region" description="Basic and acidic residues" evidence="7">
    <location>
        <begin position="258"/>
        <end position="273"/>
    </location>
</feature>
<dbReference type="PhylomeDB" id="A7SIP3"/>
<dbReference type="OMA" id="TRCRPYQ"/>
<keyword evidence="5" id="KW-0539">Nucleus</keyword>
<comment type="similarity">
    <text evidence="2">Belongs to the TRM6/GCD10 family.</text>
</comment>
<feature type="compositionally biased region" description="Polar residues" evidence="7">
    <location>
        <begin position="274"/>
        <end position="286"/>
    </location>
</feature>
<evidence type="ECO:0000256" key="2">
    <source>
        <dbReference type="ARBA" id="ARBA00008320"/>
    </source>
</evidence>
<dbReference type="GO" id="GO:0030488">
    <property type="term" value="P:tRNA methylation"/>
    <property type="evidence" value="ECO:0007669"/>
    <property type="project" value="InterPro"/>
</dbReference>
<evidence type="ECO:0000256" key="6">
    <source>
        <dbReference type="ARBA" id="ARBA00032319"/>
    </source>
</evidence>
<dbReference type="InParanoid" id="A7SIP3"/>
<dbReference type="HOGENOM" id="CLU_010916_0_3_1"/>
<dbReference type="Proteomes" id="UP000001593">
    <property type="component" value="Unassembled WGS sequence"/>
</dbReference>
<evidence type="ECO:0000256" key="3">
    <source>
        <dbReference type="ARBA" id="ARBA00021704"/>
    </source>
</evidence>